<feature type="compositionally biased region" description="Polar residues" evidence="1">
    <location>
        <begin position="164"/>
        <end position="179"/>
    </location>
</feature>
<sequence>MNTNNAMVYARAVWVENGKQMEGVLPLNWIDTETKVVRWPLKNVSVAHKRLLKPQEDWLSFEFVKVKVTSVSRQECEKYNYTSAQTEEEDTVCQKRMKKRRKFEDYVQGSDLSPEEDEPLPDKKKEDTVLLPVPPSKIKLSHKATTGQKKTMLLELPAPPELANTTIRQPESPASSEISGCSRPTPHRSPTRSEPSEAFSPESARSRRSHTPQRGVRKQSQSGSRKSRASSSRSMGSCTPQRGVRNPSHSESRKGRASSSSSRRSHTPQRGVRNPSHSESRKGRASSSRSRRSRTPQRGFQMPSQSERGLFPMSQAKYQKSVLGKLVELLDEIKRVGRHYEPLNSAVHVARLETLEDFAEEEARLKDRDLWKQRVSQLSKVGGRNNKDCVHKVMDRLFTNSLMTAFNMKGRGRSEKKAFQDTVFYSVVKAAVMKWSKTATEVEIRAAMAETLKHAPGRAGGGGRNKV</sequence>
<evidence type="ECO:0000313" key="3">
    <source>
        <dbReference type="EMBL" id="KAK7125908.1"/>
    </source>
</evidence>
<dbReference type="AlphaFoldDB" id="A0AAN9C940"/>
<evidence type="ECO:0000256" key="1">
    <source>
        <dbReference type="SAM" id="MobiDB-lite"/>
    </source>
</evidence>
<evidence type="ECO:0000313" key="4">
    <source>
        <dbReference type="Proteomes" id="UP001364617"/>
    </source>
</evidence>
<protein>
    <recommendedName>
        <fullName evidence="2">DUF4806 domain-containing protein</fullName>
    </recommendedName>
</protein>
<accession>A0AAN9C940</accession>
<name>A0AAN9C940_9TELE</name>
<gene>
    <name evidence="3" type="ORF">R3I93_021321</name>
</gene>
<organism evidence="3 4">
    <name type="scientific">Phoxinus phoxinus</name>
    <name type="common">Eurasian minnow</name>
    <dbReference type="NCBI Taxonomy" id="58324"/>
    <lineage>
        <taxon>Eukaryota</taxon>
        <taxon>Metazoa</taxon>
        <taxon>Chordata</taxon>
        <taxon>Craniata</taxon>
        <taxon>Vertebrata</taxon>
        <taxon>Euteleostomi</taxon>
        <taxon>Actinopterygii</taxon>
        <taxon>Neopterygii</taxon>
        <taxon>Teleostei</taxon>
        <taxon>Ostariophysi</taxon>
        <taxon>Cypriniformes</taxon>
        <taxon>Leuciscidae</taxon>
        <taxon>Phoxininae</taxon>
        <taxon>Phoxinus</taxon>
    </lineage>
</organism>
<feature type="compositionally biased region" description="Low complexity" evidence="1">
    <location>
        <begin position="218"/>
        <end position="237"/>
    </location>
</feature>
<reference evidence="3 4" key="1">
    <citation type="submission" date="2024-02" db="EMBL/GenBank/DDBJ databases">
        <title>Chromosome-level genome assembly of the Eurasian Minnow (Phoxinus phoxinus).</title>
        <authorList>
            <person name="Oriowo T.O."/>
            <person name="Martin S."/>
            <person name="Stange M."/>
            <person name="Chrysostomakis Y."/>
            <person name="Brown T."/>
            <person name="Winkler S."/>
            <person name="Kukowka S."/>
            <person name="Myers E.W."/>
            <person name="Bohne A."/>
        </authorList>
    </citation>
    <scope>NUCLEOTIDE SEQUENCE [LARGE SCALE GENOMIC DNA]</scope>
    <source>
        <strain evidence="3">ZFMK-TIS-60720</strain>
        <tissue evidence="3">Whole Organism</tissue>
    </source>
</reference>
<comment type="caution">
    <text evidence="3">The sequence shown here is derived from an EMBL/GenBank/DDBJ whole genome shotgun (WGS) entry which is preliminary data.</text>
</comment>
<dbReference type="PANTHER" id="PTHR34153:SF2">
    <property type="entry name" value="SI:CH211-262H13.3-RELATED"/>
    <property type="match status" value="1"/>
</dbReference>
<feature type="compositionally biased region" description="Basic residues" evidence="1">
    <location>
        <begin position="206"/>
        <end position="217"/>
    </location>
</feature>
<dbReference type="Proteomes" id="UP001364617">
    <property type="component" value="Unassembled WGS sequence"/>
</dbReference>
<feature type="compositionally biased region" description="Low complexity" evidence="1">
    <location>
        <begin position="192"/>
        <end position="203"/>
    </location>
</feature>
<feature type="domain" description="DUF4806" evidence="2">
    <location>
        <begin position="352"/>
        <end position="424"/>
    </location>
</feature>
<dbReference type="EMBL" id="JAYKXH010000023">
    <property type="protein sequence ID" value="KAK7125908.1"/>
    <property type="molecule type" value="Genomic_DNA"/>
</dbReference>
<proteinExistence type="predicted"/>
<feature type="region of interest" description="Disordered" evidence="1">
    <location>
        <begin position="103"/>
        <end position="309"/>
    </location>
</feature>
<evidence type="ECO:0000259" key="2">
    <source>
        <dbReference type="Pfam" id="PF16064"/>
    </source>
</evidence>
<dbReference type="PANTHER" id="PTHR34153">
    <property type="entry name" value="SI:CH211-262H13.3-RELATED-RELATED"/>
    <property type="match status" value="1"/>
</dbReference>
<dbReference type="Pfam" id="PF16064">
    <property type="entry name" value="DUF4806"/>
    <property type="match status" value="1"/>
</dbReference>
<dbReference type="InterPro" id="IPR032071">
    <property type="entry name" value="DUF4806"/>
</dbReference>
<keyword evidence="4" id="KW-1185">Reference proteome</keyword>